<dbReference type="SUPFAM" id="SSF52540">
    <property type="entry name" value="P-loop containing nucleoside triphosphate hydrolases"/>
    <property type="match status" value="1"/>
</dbReference>
<comment type="catalytic activity">
    <reaction evidence="4">
        <text>Couples ATP hydrolysis with the unwinding of duplex DNA by translocating in the 3'-5' direction.</text>
        <dbReference type="EC" id="5.6.2.4"/>
    </reaction>
</comment>
<keyword evidence="2" id="KW-0238">DNA-binding</keyword>
<evidence type="ECO:0000259" key="6">
    <source>
        <dbReference type="PROSITE" id="PS51192"/>
    </source>
</evidence>
<keyword evidence="7" id="KW-0347">Helicase</keyword>
<dbReference type="GO" id="GO:0003677">
    <property type="term" value="F:DNA binding"/>
    <property type="evidence" value="ECO:0007669"/>
    <property type="project" value="UniProtKB-KW"/>
</dbReference>
<dbReference type="AlphaFoldDB" id="A0A6S7LJ08"/>
<dbReference type="InterPro" id="IPR011545">
    <property type="entry name" value="DEAD/DEAH_box_helicase_dom"/>
</dbReference>
<dbReference type="EMBL" id="CACRXK020023422">
    <property type="protein sequence ID" value="CAB4037743.1"/>
    <property type="molecule type" value="Genomic_DNA"/>
</dbReference>
<keyword evidence="8" id="KW-1185">Reference proteome</keyword>
<dbReference type="GO" id="GO:0009378">
    <property type="term" value="F:four-way junction helicase activity"/>
    <property type="evidence" value="ECO:0007669"/>
    <property type="project" value="TreeGrafter"/>
</dbReference>
<accession>A0A6S7LJ08</accession>
<dbReference type="OrthoDB" id="10261556at2759"/>
<evidence type="ECO:0000313" key="8">
    <source>
        <dbReference type="Proteomes" id="UP001152795"/>
    </source>
</evidence>
<keyword evidence="3" id="KW-0413">Isomerase</keyword>
<keyword evidence="7" id="KW-0378">Hydrolase</keyword>
<dbReference type="GO" id="GO:0005737">
    <property type="term" value="C:cytoplasm"/>
    <property type="evidence" value="ECO:0007669"/>
    <property type="project" value="TreeGrafter"/>
</dbReference>
<keyword evidence="7" id="KW-0547">Nucleotide-binding</keyword>
<dbReference type="PROSITE" id="PS51192">
    <property type="entry name" value="HELICASE_ATP_BIND_1"/>
    <property type="match status" value="1"/>
</dbReference>
<evidence type="ECO:0000313" key="7">
    <source>
        <dbReference type="EMBL" id="CAB4037743.1"/>
    </source>
</evidence>
<dbReference type="Gene3D" id="3.40.50.300">
    <property type="entry name" value="P-loop containing nucleotide triphosphate hydrolases"/>
    <property type="match status" value="1"/>
</dbReference>
<feature type="domain" description="Helicase ATP-binding" evidence="6">
    <location>
        <begin position="221"/>
        <end position="329"/>
    </location>
</feature>
<dbReference type="GO" id="GO:0006281">
    <property type="term" value="P:DNA repair"/>
    <property type="evidence" value="ECO:0007669"/>
    <property type="project" value="TreeGrafter"/>
</dbReference>
<evidence type="ECO:0000256" key="1">
    <source>
        <dbReference type="ARBA" id="ARBA00005446"/>
    </source>
</evidence>
<protein>
    <recommendedName>
        <fullName evidence="5">DNA 3'-5' helicase</fullName>
        <ecNumber evidence="5">5.6.2.4</ecNumber>
    </recommendedName>
</protein>
<dbReference type="Proteomes" id="UP001152795">
    <property type="component" value="Unassembled WGS sequence"/>
</dbReference>
<dbReference type="EC" id="5.6.2.4" evidence="5"/>
<gene>
    <name evidence="7" type="ORF">PACLA_8A010827</name>
</gene>
<dbReference type="GO" id="GO:0006310">
    <property type="term" value="P:DNA recombination"/>
    <property type="evidence" value="ECO:0007669"/>
    <property type="project" value="TreeGrafter"/>
</dbReference>
<evidence type="ECO:0000256" key="4">
    <source>
        <dbReference type="ARBA" id="ARBA00034617"/>
    </source>
</evidence>
<comment type="similarity">
    <text evidence="1">Belongs to the helicase family. RecQ subfamily.</text>
</comment>
<proteinExistence type="inferred from homology"/>
<reference evidence="7" key="1">
    <citation type="submission" date="2020-04" db="EMBL/GenBank/DDBJ databases">
        <authorList>
            <person name="Alioto T."/>
            <person name="Alioto T."/>
            <person name="Gomez Garrido J."/>
        </authorList>
    </citation>
    <scope>NUCLEOTIDE SEQUENCE</scope>
    <source>
        <strain evidence="7">A484AB</strain>
    </source>
</reference>
<name>A0A6S7LJ08_PARCT</name>
<dbReference type="InterPro" id="IPR014001">
    <property type="entry name" value="Helicase_ATP-bd"/>
</dbReference>
<keyword evidence="7" id="KW-0067">ATP-binding</keyword>
<dbReference type="PANTHER" id="PTHR13710:SF105">
    <property type="entry name" value="ATP-DEPENDENT DNA HELICASE Q1"/>
    <property type="match status" value="1"/>
</dbReference>
<sequence length="329" mass="37540">MAEETMAGIALNFNSEMRPFNDAFTDGKLPCPHRSCRSETGKAFFQDLAQHYRIKHRELAFNKEKHTQEARRLFNLFHGNETKQYLARVFSKRSLQRDKYIRYTVTTKYEACLVFEVMAKDTKEAAKLAGVVLMHFGQLKSYGEGTKPSIVEVLSQDLHVKFNLWTSKKTLNLSLDLTGDNIMPINQHDINIDDMTGKKSVDILRSVFHYDVFRGKQEEAIDSICQGQNTLLIMPTGGGKSLCYAVPALMEQKLVVVVFPLLALLFDQFERMKSKGLNVGFLMKDMDEMDRQSVIHKLHSNPPEYNLLFLTPETVLSPSVFDLLSKLSS</sequence>
<dbReference type="GO" id="GO:0005694">
    <property type="term" value="C:chromosome"/>
    <property type="evidence" value="ECO:0007669"/>
    <property type="project" value="TreeGrafter"/>
</dbReference>
<dbReference type="Pfam" id="PF00270">
    <property type="entry name" value="DEAD"/>
    <property type="match status" value="1"/>
</dbReference>
<evidence type="ECO:0000256" key="3">
    <source>
        <dbReference type="ARBA" id="ARBA00023235"/>
    </source>
</evidence>
<evidence type="ECO:0000256" key="5">
    <source>
        <dbReference type="ARBA" id="ARBA00034808"/>
    </source>
</evidence>
<dbReference type="GO" id="GO:0005524">
    <property type="term" value="F:ATP binding"/>
    <property type="evidence" value="ECO:0007669"/>
    <property type="project" value="InterPro"/>
</dbReference>
<organism evidence="7 8">
    <name type="scientific">Paramuricea clavata</name>
    <name type="common">Red gorgonian</name>
    <name type="synonym">Violescent sea-whip</name>
    <dbReference type="NCBI Taxonomy" id="317549"/>
    <lineage>
        <taxon>Eukaryota</taxon>
        <taxon>Metazoa</taxon>
        <taxon>Cnidaria</taxon>
        <taxon>Anthozoa</taxon>
        <taxon>Octocorallia</taxon>
        <taxon>Malacalcyonacea</taxon>
        <taxon>Plexauridae</taxon>
        <taxon>Paramuricea</taxon>
    </lineage>
</organism>
<dbReference type="PANTHER" id="PTHR13710">
    <property type="entry name" value="DNA HELICASE RECQ FAMILY MEMBER"/>
    <property type="match status" value="1"/>
</dbReference>
<evidence type="ECO:0000256" key="2">
    <source>
        <dbReference type="ARBA" id="ARBA00023125"/>
    </source>
</evidence>
<dbReference type="GO" id="GO:0043138">
    <property type="term" value="F:3'-5' DNA helicase activity"/>
    <property type="evidence" value="ECO:0007669"/>
    <property type="project" value="UniProtKB-EC"/>
</dbReference>
<dbReference type="InterPro" id="IPR027417">
    <property type="entry name" value="P-loop_NTPase"/>
</dbReference>
<comment type="caution">
    <text evidence="7">The sequence shown here is derived from an EMBL/GenBank/DDBJ whole genome shotgun (WGS) entry which is preliminary data.</text>
</comment>